<protein>
    <recommendedName>
        <fullName evidence="6">TMEM205-like domain-containing protein</fullName>
    </recommendedName>
</protein>
<feature type="transmembrane region" description="Helical" evidence="5">
    <location>
        <begin position="135"/>
        <end position="155"/>
    </location>
</feature>
<gene>
    <name evidence="7" type="ORF">E0L93_09110</name>
</gene>
<feature type="transmembrane region" description="Helical" evidence="5">
    <location>
        <begin position="83"/>
        <end position="102"/>
    </location>
</feature>
<evidence type="ECO:0000256" key="2">
    <source>
        <dbReference type="ARBA" id="ARBA00022692"/>
    </source>
</evidence>
<dbReference type="GO" id="GO:0016020">
    <property type="term" value="C:membrane"/>
    <property type="evidence" value="ECO:0007669"/>
    <property type="project" value="UniProtKB-SubCell"/>
</dbReference>
<reference evidence="7 8" key="1">
    <citation type="submission" date="2019-03" db="EMBL/GenBank/DDBJ databases">
        <title>Whole genome sequence of a novel Rubrobacter taiwanensis strain, isolated from Yellowstone National Park.</title>
        <authorList>
            <person name="Freed S."/>
            <person name="Ramaley R.F."/>
            <person name="Kyndt J.A."/>
        </authorList>
    </citation>
    <scope>NUCLEOTIDE SEQUENCE [LARGE SCALE GENOMIC DNA]</scope>
    <source>
        <strain evidence="7 8">Yellowstone</strain>
    </source>
</reference>
<feature type="transmembrane region" description="Helical" evidence="5">
    <location>
        <begin position="12"/>
        <end position="35"/>
    </location>
</feature>
<feature type="transmembrane region" description="Helical" evidence="5">
    <location>
        <begin position="56"/>
        <end position="77"/>
    </location>
</feature>
<keyword evidence="8" id="KW-1185">Reference proteome</keyword>
<dbReference type="OrthoDB" id="5245146at2"/>
<name>A0A4V2NWC6_9ACTN</name>
<sequence length="157" mass="16644">MLGSVIHTLHVLLAGVWLGGVVFTMFVVSPALAAMKWSEPERVVVRSGIGRQYAKMGSANLVLLLIFAVLDGVFGGFGGVLYVEYALILALFGLVALHGAYFGRRLAELARSEAAASGEAAAREFAGRRRGLQRVSLRVSWVTLGVSLAVMVLAVNA</sequence>
<proteinExistence type="predicted"/>
<comment type="caution">
    <text evidence="7">The sequence shown here is derived from an EMBL/GenBank/DDBJ whole genome shotgun (WGS) entry which is preliminary data.</text>
</comment>
<evidence type="ECO:0000256" key="4">
    <source>
        <dbReference type="ARBA" id="ARBA00023136"/>
    </source>
</evidence>
<dbReference type="Proteomes" id="UP000295244">
    <property type="component" value="Unassembled WGS sequence"/>
</dbReference>
<dbReference type="InterPro" id="IPR025423">
    <property type="entry name" value="TMEM205-like"/>
</dbReference>
<dbReference type="Pfam" id="PF13664">
    <property type="entry name" value="DUF4149"/>
    <property type="match status" value="1"/>
</dbReference>
<feature type="domain" description="TMEM205-like" evidence="6">
    <location>
        <begin position="12"/>
        <end position="111"/>
    </location>
</feature>
<keyword evidence="2 5" id="KW-0812">Transmembrane</keyword>
<dbReference type="AlphaFoldDB" id="A0A4V2NWC6"/>
<keyword evidence="3 5" id="KW-1133">Transmembrane helix</keyword>
<evidence type="ECO:0000256" key="1">
    <source>
        <dbReference type="ARBA" id="ARBA00004370"/>
    </source>
</evidence>
<accession>A0A4V2NWC6</accession>
<evidence type="ECO:0000313" key="7">
    <source>
        <dbReference type="EMBL" id="TCJ16862.1"/>
    </source>
</evidence>
<organism evidence="7 8">
    <name type="scientific">Rubrobacter taiwanensis</name>
    <dbReference type="NCBI Taxonomy" id="185139"/>
    <lineage>
        <taxon>Bacteria</taxon>
        <taxon>Bacillati</taxon>
        <taxon>Actinomycetota</taxon>
        <taxon>Rubrobacteria</taxon>
        <taxon>Rubrobacterales</taxon>
        <taxon>Rubrobacteraceae</taxon>
        <taxon>Rubrobacter</taxon>
    </lineage>
</organism>
<comment type="subcellular location">
    <subcellularLocation>
        <location evidence="1">Membrane</location>
    </subcellularLocation>
</comment>
<evidence type="ECO:0000256" key="5">
    <source>
        <dbReference type="SAM" id="Phobius"/>
    </source>
</evidence>
<evidence type="ECO:0000313" key="8">
    <source>
        <dbReference type="Proteomes" id="UP000295244"/>
    </source>
</evidence>
<evidence type="ECO:0000256" key="3">
    <source>
        <dbReference type="ARBA" id="ARBA00022989"/>
    </source>
</evidence>
<dbReference type="RefSeq" id="WP_132691119.1">
    <property type="nucleotide sequence ID" value="NZ_SKBU01000015.1"/>
</dbReference>
<evidence type="ECO:0000259" key="6">
    <source>
        <dbReference type="Pfam" id="PF13664"/>
    </source>
</evidence>
<dbReference type="EMBL" id="SKBU01000015">
    <property type="protein sequence ID" value="TCJ16862.1"/>
    <property type="molecule type" value="Genomic_DNA"/>
</dbReference>
<keyword evidence="4 5" id="KW-0472">Membrane</keyword>